<dbReference type="RefSeq" id="WP_154542779.1">
    <property type="nucleotide sequence ID" value="NZ_VULO01000001.1"/>
</dbReference>
<dbReference type="AlphaFoldDB" id="A0A6N7VNV2"/>
<keyword evidence="1" id="KW-1133">Transmembrane helix</keyword>
<evidence type="ECO:0000313" key="3">
    <source>
        <dbReference type="Proteomes" id="UP000470875"/>
    </source>
</evidence>
<accession>A0A6N7VNV2</accession>
<keyword evidence="1" id="KW-0472">Membrane</keyword>
<feature type="transmembrane region" description="Helical" evidence="1">
    <location>
        <begin position="72"/>
        <end position="92"/>
    </location>
</feature>
<evidence type="ECO:0000256" key="1">
    <source>
        <dbReference type="SAM" id="Phobius"/>
    </source>
</evidence>
<dbReference type="Proteomes" id="UP000470875">
    <property type="component" value="Unassembled WGS sequence"/>
</dbReference>
<organism evidence="2 3">
    <name type="scientific">Scrofimicrobium canadense</name>
    <dbReference type="NCBI Taxonomy" id="2652290"/>
    <lineage>
        <taxon>Bacteria</taxon>
        <taxon>Bacillati</taxon>
        <taxon>Actinomycetota</taxon>
        <taxon>Actinomycetes</taxon>
        <taxon>Actinomycetales</taxon>
        <taxon>Actinomycetaceae</taxon>
        <taxon>Scrofimicrobium</taxon>
    </lineage>
</organism>
<protein>
    <submittedName>
        <fullName evidence="2">DUF3017 domain-containing protein</fullName>
    </submittedName>
</protein>
<gene>
    <name evidence="2" type="ORF">FYJ24_01190</name>
</gene>
<comment type="caution">
    <text evidence="2">The sequence shown here is derived from an EMBL/GenBank/DDBJ whole genome shotgun (WGS) entry which is preliminary data.</text>
</comment>
<evidence type="ECO:0000313" key="2">
    <source>
        <dbReference type="EMBL" id="MSS83399.1"/>
    </source>
</evidence>
<reference evidence="2 3" key="1">
    <citation type="submission" date="2019-08" db="EMBL/GenBank/DDBJ databases">
        <title>In-depth cultivation of the pig gut microbiome towards novel bacterial diversity and tailored functional studies.</title>
        <authorList>
            <person name="Wylensek D."/>
            <person name="Hitch T.C.A."/>
            <person name="Clavel T."/>
        </authorList>
    </citation>
    <scope>NUCLEOTIDE SEQUENCE [LARGE SCALE GENOMIC DNA]</scope>
    <source>
        <strain evidence="2 3">WB03_NA08</strain>
    </source>
</reference>
<name>A0A6N7VNV2_9ACTO</name>
<keyword evidence="3" id="KW-1185">Reference proteome</keyword>
<proteinExistence type="predicted"/>
<dbReference type="Pfam" id="PF11222">
    <property type="entry name" value="DUF3017"/>
    <property type="match status" value="1"/>
</dbReference>
<dbReference type="EMBL" id="VULO01000001">
    <property type="protein sequence ID" value="MSS83399.1"/>
    <property type="molecule type" value="Genomic_DNA"/>
</dbReference>
<keyword evidence="1" id="KW-0812">Transmembrane</keyword>
<feature type="transmembrane region" description="Helical" evidence="1">
    <location>
        <begin position="12"/>
        <end position="33"/>
    </location>
</feature>
<sequence>MNSEAFQHSRASLIFGIVTAAIALGAVAACLILTVLGRGYAGCLTVGISACALGVMRGMWPGRPWFASRSRVTDVIAYVLIGGALIFFAPWVNALPA</sequence>
<dbReference type="InterPro" id="IPR021385">
    <property type="entry name" value="DUF3017"/>
</dbReference>
<feature type="transmembrane region" description="Helical" evidence="1">
    <location>
        <begin position="39"/>
        <end position="60"/>
    </location>
</feature>